<proteinExistence type="predicted"/>
<dbReference type="GO" id="GO:0003700">
    <property type="term" value="F:DNA-binding transcription factor activity"/>
    <property type="evidence" value="ECO:0007669"/>
    <property type="project" value="TreeGrafter"/>
</dbReference>
<dbReference type="AlphaFoldDB" id="A0A318EKE5"/>
<dbReference type="InterPro" id="IPR050109">
    <property type="entry name" value="HTH-type_TetR-like_transc_reg"/>
</dbReference>
<feature type="DNA-binding region" description="H-T-H motif" evidence="4">
    <location>
        <begin position="54"/>
        <end position="73"/>
    </location>
</feature>
<evidence type="ECO:0000256" key="1">
    <source>
        <dbReference type="ARBA" id="ARBA00023015"/>
    </source>
</evidence>
<accession>A0A318EKE5</accession>
<dbReference type="PANTHER" id="PTHR30055">
    <property type="entry name" value="HTH-TYPE TRANSCRIPTIONAL REGULATOR RUTR"/>
    <property type="match status" value="1"/>
</dbReference>
<evidence type="ECO:0000256" key="2">
    <source>
        <dbReference type="ARBA" id="ARBA00023125"/>
    </source>
</evidence>
<feature type="compositionally biased region" description="Basic residues" evidence="5">
    <location>
        <begin position="227"/>
        <end position="236"/>
    </location>
</feature>
<feature type="region of interest" description="Disordered" evidence="5">
    <location>
        <begin position="1"/>
        <end position="30"/>
    </location>
</feature>
<dbReference type="InterPro" id="IPR001647">
    <property type="entry name" value="HTH_TetR"/>
</dbReference>
<dbReference type="SUPFAM" id="SSF46689">
    <property type="entry name" value="Homeodomain-like"/>
    <property type="match status" value="1"/>
</dbReference>
<dbReference type="PROSITE" id="PS50977">
    <property type="entry name" value="HTH_TETR_2"/>
    <property type="match status" value="1"/>
</dbReference>
<dbReference type="RefSeq" id="WP_110263438.1">
    <property type="nucleotide sequence ID" value="NZ_CAKZQT010000007.1"/>
</dbReference>
<evidence type="ECO:0000259" key="6">
    <source>
        <dbReference type="PROSITE" id="PS50977"/>
    </source>
</evidence>
<comment type="caution">
    <text evidence="7">The sequence shown here is derived from an EMBL/GenBank/DDBJ whole genome shotgun (WGS) entry which is preliminary data.</text>
</comment>
<reference evidence="7 8" key="1">
    <citation type="submission" date="2018-04" db="EMBL/GenBank/DDBJ databases">
        <title>Genomic Encyclopedia of Type Strains, Phase IV (KMG-IV): sequencing the most valuable type-strain genomes for metagenomic binning, comparative biology and taxonomic classification.</title>
        <authorList>
            <person name="Goeker M."/>
        </authorList>
    </citation>
    <scope>NUCLEOTIDE SEQUENCE [LARGE SCALE GENOMIC DNA]</scope>
    <source>
        <strain evidence="7 8">DSM 104150</strain>
    </source>
</reference>
<dbReference type="Pfam" id="PF00440">
    <property type="entry name" value="TetR_N"/>
    <property type="match status" value="1"/>
</dbReference>
<evidence type="ECO:0000313" key="7">
    <source>
        <dbReference type="EMBL" id="PXV71314.1"/>
    </source>
</evidence>
<dbReference type="InterPro" id="IPR009057">
    <property type="entry name" value="Homeodomain-like_sf"/>
</dbReference>
<protein>
    <submittedName>
        <fullName evidence="7">TetR family transcriptional regulator</fullName>
    </submittedName>
</protein>
<sequence length="236" mass="26922">MKGGDKRSTSAQRRPRRAQAQGAGFMPGPRAETKQRLLAGTMHYLREHGVGDVTLRQLAEQLGTSHRLLIYHFGTKEDLLMAVVAEIEREQQDWLLSLREEQDRSPLELLDLGWERLRDPQQESAFRLFVEIYGHALQGRAHATGLLDTLVVAWLEPIGDIFRRMGLRPAEARIHARLFVAMMRGVMLDLLTTGDVQEIKAAWDHHLSQYDKLPGAHRRRERDSPASRKRRTAAPA</sequence>
<evidence type="ECO:0000256" key="3">
    <source>
        <dbReference type="ARBA" id="ARBA00023163"/>
    </source>
</evidence>
<gene>
    <name evidence="7" type="ORF">C8D93_101359</name>
</gene>
<keyword evidence="2 4" id="KW-0238">DNA-binding</keyword>
<evidence type="ECO:0000313" key="8">
    <source>
        <dbReference type="Proteomes" id="UP000248330"/>
    </source>
</evidence>
<name>A0A318EKE5_9GAMM</name>
<dbReference type="EMBL" id="QICN01000001">
    <property type="protein sequence ID" value="PXV71314.1"/>
    <property type="molecule type" value="Genomic_DNA"/>
</dbReference>
<keyword evidence="1" id="KW-0805">Transcription regulation</keyword>
<evidence type="ECO:0000256" key="4">
    <source>
        <dbReference type="PROSITE-ProRule" id="PRU00335"/>
    </source>
</evidence>
<feature type="region of interest" description="Disordered" evidence="5">
    <location>
        <begin position="214"/>
        <end position="236"/>
    </location>
</feature>
<organism evidence="7 8">
    <name type="scientific">Sinimarinibacterium flocculans</name>
    <dbReference type="NCBI Taxonomy" id="985250"/>
    <lineage>
        <taxon>Bacteria</taxon>
        <taxon>Pseudomonadati</taxon>
        <taxon>Pseudomonadota</taxon>
        <taxon>Gammaproteobacteria</taxon>
        <taxon>Nevskiales</taxon>
        <taxon>Nevskiaceae</taxon>
        <taxon>Sinimarinibacterium</taxon>
    </lineage>
</organism>
<keyword evidence="8" id="KW-1185">Reference proteome</keyword>
<dbReference type="PANTHER" id="PTHR30055:SF234">
    <property type="entry name" value="HTH-TYPE TRANSCRIPTIONAL REGULATOR BETI"/>
    <property type="match status" value="1"/>
</dbReference>
<dbReference type="Gene3D" id="1.10.357.10">
    <property type="entry name" value="Tetracycline Repressor, domain 2"/>
    <property type="match status" value="1"/>
</dbReference>
<evidence type="ECO:0000256" key="5">
    <source>
        <dbReference type="SAM" id="MobiDB-lite"/>
    </source>
</evidence>
<keyword evidence="3" id="KW-0804">Transcription</keyword>
<dbReference type="Proteomes" id="UP000248330">
    <property type="component" value="Unassembled WGS sequence"/>
</dbReference>
<dbReference type="GO" id="GO:0000976">
    <property type="term" value="F:transcription cis-regulatory region binding"/>
    <property type="evidence" value="ECO:0007669"/>
    <property type="project" value="TreeGrafter"/>
</dbReference>
<dbReference type="OrthoDB" id="2356263at2"/>
<feature type="domain" description="HTH tetR-type" evidence="6">
    <location>
        <begin position="31"/>
        <end position="91"/>
    </location>
</feature>